<dbReference type="NCBIfam" id="NF001862">
    <property type="entry name" value="PRK00601.1"/>
    <property type="match status" value="1"/>
</dbReference>
<gene>
    <name evidence="7" type="primary">dut</name>
    <name evidence="9" type="ORF">FBZ92_11477</name>
</gene>
<organism evidence="9 10">
    <name type="scientific">Nitrospirillum amazonense</name>
    <dbReference type="NCBI Taxonomy" id="28077"/>
    <lineage>
        <taxon>Bacteria</taxon>
        <taxon>Pseudomonadati</taxon>
        <taxon>Pseudomonadota</taxon>
        <taxon>Alphaproteobacteria</taxon>
        <taxon>Rhodospirillales</taxon>
        <taxon>Azospirillaceae</taxon>
        <taxon>Nitrospirillum</taxon>
    </lineage>
</organism>
<dbReference type="AlphaFoldDB" id="A0A560I699"/>
<dbReference type="EMBL" id="VITT01000014">
    <property type="protein sequence ID" value="TWB54493.1"/>
    <property type="molecule type" value="Genomic_DNA"/>
</dbReference>
<keyword evidence="5 7" id="KW-0546">Nucleotide metabolism</keyword>
<comment type="caution">
    <text evidence="9">The sequence shown here is derived from an EMBL/GenBank/DDBJ whole genome shotgun (WGS) entry which is preliminary data.</text>
</comment>
<feature type="binding site" evidence="7">
    <location>
        <begin position="70"/>
        <end position="72"/>
    </location>
    <ligand>
        <name>substrate</name>
    </ligand>
</feature>
<comment type="function">
    <text evidence="7">This enzyme is involved in nucleotide metabolism: it produces dUMP, the immediate precursor of thymidine nucleotides and it decreases the intracellular concentration of dUTP so that uracil cannot be incorporated into DNA.</text>
</comment>
<dbReference type="NCBIfam" id="TIGR00576">
    <property type="entry name" value="dut"/>
    <property type="match status" value="1"/>
</dbReference>
<dbReference type="InterPro" id="IPR033704">
    <property type="entry name" value="dUTPase_trimeric"/>
</dbReference>
<evidence type="ECO:0000256" key="7">
    <source>
        <dbReference type="HAMAP-Rule" id="MF_00116"/>
    </source>
</evidence>
<feature type="binding site" evidence="7">
    <location>
        <position position="83"/>
    </location>
    <ligand>
        <name>substrate</name>
    </ligand>
</feature>
<name>A0A560I699_9PROT</name>
<feature type="domain" description="dUTPase-like" evidence="8">
    <location>
        <begin position="19"/>
        <end position="149"/>
    </location>
</feature>
<dbReference type="SUPFAM" id="SSF51283">
    <property type="entry name" value="dUTPase-like"/>
    <property type="match status" value="1"/>
</dbReference>
<keyword evidence="2 7" id="KW-0479">Metal-binding</keyword>
<dbReference type="InterPro" id="IPR036157">
    <property type="entry name" value="dUTPase-like_sf"/>
</dbReference>
<dbReference type="HAMAP" id="MF_00116">
    <property type="entry name" value="dUTPase_bact"/>
    <property type="match status" value="1"/>
</dbReference>
<dbReference type="Gene3D" id="2.70.40.10">
    <property type="match status" value="1"/>
</dbReference>
<dbReference type="EC" id="3.6.1.23" evidence="7"/>
<dbReference type="GO" id="GO:0006226">
    <property type="term" value="P:dUMP biosynthetic process"/>
    <property type="evidence" value="ECO:0007669"/>
    <property type="project" value="UniProtKB-UniRule"/>
</dbReference>
<dbReference type="GO" id="GO:0004170">
    <property type="term" value="F:dUTP diphosphatase activity"/>
    <property type="evidence" value="ECO:0007669"/>
    <property type="project" value="UniProtKB-UniRule"/>
</dbReference>
<dbReference type="InterPro" id="IPR008181">
    <property type="entry name" value="dUTPase"/>
</dbReference>
<dbReference type="InterPro" id="IPR029054">
    <property type="entry name" value="dUTPase-like"/>
</dbReference>
<comment type="caution">
    <text evidence="7">Lacks conserved residue(s) required for the propagation of feature annotation.</text>
</comment>
<evidence type="ECO:0000259" key="8">
    <source>
        <dbReference type="Pfam" id="PF00692"/>
    </source>
</evidence>
<evidence type="ECO:0000313" key="10">
    <source>
        <dbReference type="Proteomes" id="UP000318050"/>
    </source>
</evidence>
<keyword evidence="3 7" id="KW-0378">Hydrolase</keyword>
<evidence type="ECO:0000256" key="2">
    <source>
        <dbReference type="ARBA" id="ARBA00022723"/>
    </source>
</evidence>
<evidence type="ECO:0000256" key="4">
    <source>
        <dbReference type="ARBA" id="ARBA00022842"/>
    </source>
</evidence>
<proteinExistence type="inferred from homology"/>
<feature type="binding site" evidence="7">
    <location>
        <begin position="87"/>
        <end position="89"/>
    </location>
    <ligand>
        <name>substrate</name>
    </ligand>
</feature>
<protein>
    <recommendedName>
        <fullName evidence="7">Deoxyuridine 5'-triphosphate nucleotidohydrolase</fullName>
        <shortName evidence="7">dUTPase</shortName>
        <ecNumber evidence="7">3.6.1.23</ecNumber>
    </recommendedName>
    <alternativeName>
        <fullName evidence="7">dUTP pyrophosphatase</fullName>
    </alternativeName>
</protein>
<dbReference type="CDD" id="cd07557">
    <property type="entry name" value="trimeric_dUTPase"/>
    <property type="match status" value="1"/>
</dbReference>
<dbReference type="Proteomes" id="UP000318050">
    <property type="component" value="Unassembled WGS sequence"/>
</dbReference>
<evidence type="ECO:0000313" key="9">
    <source>
        <dbReference type="EMBL" id="TWB54493.1"/>
    </source>
</evidence>
<dbReference type="FunFam" id="2.70.40.10:FF:000002">
    <property type="entry name" value="dUTP diphosphatase"/>
    <property type="match status" value="1"/>
</dbReference>
<comment type="cofactor">
    <cofactor evidence="7">
        <name>Mg(2+)</name>
        <dbReference type="ChEBI" id="CHEBI:18420"/>
    </cofactor>
</comment>
<dbReference type="GO" id="GO:0000287">
    <property type="term" value="F:magnesium ion binding"/>
    <property type="evidence" value="ECO:0007669"/>
    <property type="project" value="UniProtKB-UniRule"/>
</dbReference>
<comment type="similarity">
    <text evidence="1 7">Belongs to the dUTPase family.</text>
</comment>
<evidence type="ECO:0000256" key="1">
    <source>
        <dbReference type="ARBA" id="ARBA00006581"/>
    </source>
</evidence>
<dbReference type="GO" id="GO:0046081">
    <property type="term" value="P:dUTP catabolic process"/>
    <property type="evidence" value="ECO:0007669"/>
    <property type="project" value="InterPro"/>
</dbReference>
<reference evidence="9 10" key="1">
    <citation type="submission" date="2019-06" db="EMBL/GenBank/DDBJ databases">
        <title>Genomic Encyclopedia of Type Strains, Phase IV (KMG-V): Genome sequencing to study the core and pangenomes of soil and plant-associated prokaryotes.</title>
        <authorList>
            <person name="Whitman W."/>
        </authorList>
    </citation>
    <scope>NUCLEOTIDE SEQUENCE [LARGE SCALE GENOMIC DNA]</scope>
    <source>
        <strain evidence="9 10">BR 11140</strain>
    </source>
</reference>
<comment type="pathway">
    <text evidence="7">Pyrimidine metabolism; dUMP biosynthesis; dUMP from dCTP (dUTP route): step 2/2.</text>
</comment>
<evidence type="ECO:0000256" key="3">
    <source>
        <dbReference type="ARBA" id="ARBA00022801"/>
    </source>
</evidence>
<evidence type="ECO:0000256" key="5">
    <source>
        <dbReference type="ARBA" id="ARBA00023080"/>
    </source>
</evidence>
<dbReference type="PANTHER" id="PTHR11241:SF0">
    <property type="entry name" value="DEOXYURIDINE 5'-TRIPHOSPHATE NUCLEOTIDOHYDROLASE"/>
    <property type="match status" value="1"/>
</dbReference>
<dbReference type="PANTHER" id="PTHR11241">
    <property type="entry name" value="DEOXYURIDINE 5'-TRIPHOSPHATE NUCLEOTIDOHYDROLASE"/>
    <property type="match status" value="1"/>
</dbReference>
<evidence type="ECO:0000256" key="6">
    <source>
        <dbReference type="ARBA" id="ARBA00047686"/>
    </source>
</evidence>
<comment type="catalytic activity">
    <reaction evidence="6 7">
        <text>dUTP + H2O = dUMP + diphosphate + H(+)</text>
        <dbReference type="Rhea" id="RHEA:10248"/>
        <dbReference type="ChEBI" id="CHEBI:15377"/>
        <dbReference type="ChEBI" id="CHEBI:15378"/>
        <dbReference type="ChEBI" id="CHEBI:33019"/>
        <dbReference type="ChEBI" id="CHEBI:61555"/>
        <dbReference type="ChEBI" id="CHEBI:246422"/>
        <dbReference type="EC" id="3.6.1.23"/>
    </reaction>
</comment>
<accession>A0A560I699</accession>
<dbReference type="UniPathway" id="UPA00610">
    <property type="reaction ID" value="UER00666"/>
</dbReference>
<sequence length="159" mass="16337">MTEAVTVAVTRLPHGRDLDLPAYATAQAAGLDLMAAVSAPVVIPPLGRALVPTGLAISLPVGFEAQVRPRSGLALKNGVTVLNAPGTVDADYRGEVGVILVNLGDQPFTVERGMRIAQMVIARHERAQWKEVDSLDETARGAGGFGSTGVAATATGRAG</sequence>
<dbReference type="Pfam" id="PF00692">
    <property type="entry name" value="dUTPase"/>
    <property type="match status" value="1"/>
</dbReference>
<keyword evidence="4 7" id="KW-0460">Magnesium</keyword>